<dbReference type="Proteomes" id="UP000583929">
    <property type="component" value="Unassembled WGS sequence"/>
</dbReference>
<comment type="caution">
    <text evidence="3">The sequence shown here is derived from an EMBL/GenBank/DDBJ whole genome shotgun (WGS) entry which is preliminary data.</text>
</comment>
<feature type="domain" description="HMA" evidence="2">
    <location>
        <begin position="194"/>
        <end position="260"/>
    </location>
</feature>
<dbReference type="InterPro" id="IPR044526">
    <property type="entry name" value="NAKR1-3"/>
</dbReference>
<keyword evidence="4" id="KW-1185">Reference proteome</keyword>
<evidence type="ECO:0000256" key="1">
    <source>
        <dbReference type="SAM" id="MobiDB-lite"/>
    </source>
</evidence>
<dbReference type="CDD" id="cd00371">
    <property type="entry name" value="HMA"/>
    <property type="match status" value="1"/>
</dbReference>
<dbReference type="GO" id="GO:0046872">
    <property type="term" value="F:metal ion binding"/>
    <property type="evidence" value="ECO:0007669"/>
    <property type="project" value="InterPro"/>
</dbReference>
<accession>A0A7J6HAU4</accession>
<feature type="compositionally biased region" description="Low complexity" evidence="1">
    <location>
        <begin position="113"/>
        <end position="123"/>
    </location>
</feature>
<organism evidence="3 4">
    <name type="scientific">Cannabis sativa</name>
    <name type="common">Hemp</name>
    <name type="synonym">Marijuana</name>
    <dbReference type="NCBI Taxonomy" id="3483"/>
    <lineage>
        <taxon>Eukaryota</taxon>
        <taxon>Viridiplantae</taxon>
        <taxon>Streptophyta</taxon>
        <taxon>Embryophyta</taxon>
        <taxon>Tracheophyta</taxon>
        <taxon>Spermatophyta</taxon>
        <taxon>Magnoliopsida</taxon>
        <taxon>eudicotyledons</taxon>
        <taxon>Gunneridae</taxon>
        <taxon>Pentapetalae</taxon>
        <taxon>rosids</taxon>
        <taxon>fabids</taxon>
        <taxon>Rosales</taxon>
        <taxon>Cannabaceae</taxon>
        <taxon>Cannabis</taxon>
    </lineage>
</organism>
<dbReference type="InterPro" id="IPR036163">
    <property type="entry name" value="HMA_dom_sf"/>
</dbReference>
<dbReference type="Gene3D" id="3.30.70.100">
    <property type="match status" value="1"/>
</dbReference>
<feature type="compositionally biased region" description="Basic and acidic residues" evidence="1">
    <location>
        <begin position="95"/>
        <end position="105"/>
    </location>
</feature>
<protein>
    <recommendedName>
        <fullName evidence="2">HMA domain-containing protein</fullName>
    </recommendedName>
</protein>
<gene>
    <name evidence="3" type="ORF">G4B88_005396</name>
</gene>
<feature type="region of interest" description="Disordered" evidence="1">
    <location>
        <begin position="20"/>
        <end position="52"/>
    </location>
</feature>
<dbReference type="SUPFAM" id="SSF55008">
    <property type="entry name" value="HMA, heavy metal-associated domain"/>
    <property type="match status" value="1"/>
</dbReference>
<feature type="region of interest" description="Disordered" evidence="1">
    <location>
        <begin position="68"/>
        <end position="123"/>
    </location>
</feature>
<dbReference type="PANTHER" id="PTHR46119">
    <property type="entry name" value="OS08G0405700 PROTEIN"/>
    <property type="match status" value="1"/>
</dbReference>
<dbReference type="InterPro" id="IPR006121">
    <property type="entry name" value="HMA_dom"/>
</dbReference>
<dbReference type="PROSITE" id="PS50846">
    <property type="entry name" value="HMA_2"/>
    <property type="match status" value="1"/>
</dbReference>
<feature type="compositionally biased region" description="Low complexity" evidence="1">
    <location>
        <begin position="77"/>
        <end position="88"/>
    </location>
</feature>
<evidence type="ECO:0000313" key="4">
    <source>
        <dbReference type="Proteomes" id="UP000583929"/>
    </source>
</evidence>
<dbReference type="AlphaFoldDB" id="A0A7J6HAU4"/>
<name>A0A7J6HAU4_CANSA</name>
<sequence length="277" mass="30581">MMKRMDVLCSSPASTAICSSIDQRSMVRRSHKPPPTADHHHHQTTSHHHHRLLHNQLFLLNPKTYKHYDQHQKTRKSCSSSSSSSSSSFNNNNKQNDKEVRRKSSADIYDLKGTTTTPSSGSSRYLLSEDWLLLSEEEEEAVGDHRPRVVPVKTVVRPAPTQLAPANSCNRSLSSNNIDSSLLMRSTSSSTRSHQVVVLRVSLHCKGCEGKVRKHLSKMEGVRSFSTDLASKKVTVIGDVTPLGVLASVSKVKNAQLWPQTTTTTSSSSPSTSPWSA</sequence>
<dbReference type="PANTHER" id="PTHR46119:SF12">
    <property type="entry name" value="PROTEIN SODIUM POTASSIUM ROOT DEFECTIVE 3"/>
    <property type="match status" value="1"/>
</dbReference>
<dbReference type="Pfam" id="PF00403">
    <property type="entry name" value="HMA"/>
    <property type="match status" value="1"/>
</dbReference>
<evidence type="ECO:0000259" key="2">
    <source>
        <dbReference type="PROSITE" id="PS50846"/>
    </source>
</evidence>
<feature type="compositionally biased region" description="Basic residues" evidence="1">
    <location>
        <begin position="39"/>
        <end position="52"/>
    </location>
</feature>
<reference evidence="3 4" key="1">
    <citation type="journal article" date="2020" name="bioRxiv">
        <title>Sequence and annotation of 42 cannabis genomes reveals extensive copy number variation in cannabinoid synthesis and pathogen resistance genes.</title>
        <authorList>
            <person name="Mckernan K.J."/>
            <person name="Helbert Y."/>
            <person name="Kane L.T."/>
            <person name="Ebling H."/>
            <person name="Zhang L."/>
            <person name="Liu B."/>
            <person name="Eaton Z."/>
            <person name="Mclaughlin S."/>
            <person name="Kingan S."/>
            <person name="Baybayan P."/>
            <person name="Concepcion G."/>
            <person name="Jordan M."/>
            <person name="Riva A."/>
            <person name="Barbazuk W."/>
            <person name="Harkins T."/>
        </authorList>
    </citation>
    <scope>NUCLEOTIDE SEQUENCE [LARGE SCALE GENOMIC DNA]</scope>
    <source>
        <strain evidence="4">cv. Jamaican Lion 4</strain>
        <tissue evidence="3">Leaf</tissue>
    </source>
</reference>
<proteinExistence type="predicted"/>
<evidence type="ECO:0000313" key="3">
    <source>
        <dbReference type="EMBL" id="KAF4392437.1"/>
    </source>
</evidence>
<dbReference type="EMBL" id="JAATIQ010000053">
    <property type="protein sequence ID" value="KAF4392437.1"/>
    <property type="molecule type" value="Genomic_DNA"/>
</dbReference>